<evidence type="ECO:0000313" key="1">
    <source>
        <dbReference type="EMBL" id="CAI9590659.1"/>
    </source>
</evidence>
<dbReference type="Proteomes" id="UP001162483">
    <property type="component" value="Unassembled WGS sequence"/>
</dbReference>
<dbReference type="EMBL" id="CATNWA010016186">
    <property type="protein sequence ID" value="CAI9590659.1"/>
    <property type="molecule type" value="Genomic_DNA"/>
</dbReference>
<name>A0ABN9F2D9_9NEOB</name>
<feature type="non-terminal residue" evidence="1">
    <location>
        <position position="1"/>
    </location>
</feature>
<evidence type="ECO:0000313" key="2">
    <source>
        <dbReference type="Proteomes" id="UP001162483"/>
    </source>
</evidence>
<organism evidence="1 2">
    <name type="scientific">Staurois parvus</name>
    <dbReference type="NCBI Taxonomy" id="386267"/>
    <lineage>
        <taxon>Eukaryota</taxon>
        <taxon>Metazoa</taxon>
        <taxon>Chordata</taxon>
        <taxon>Craniata</taxon>
        <taxon>Vertebrata</taxon>
        <taxon>Euteleostomi</taxon>
        <taxon>Amphibia</taxon>
        <taxon>Batrachia</taxon>
        <taxon>Anura</taxon>
        <taxon>Neobatrachia</taxon>
        <taxon>Ranoidea</taxon>
        <taxon>Ranidae</taxon>
        <taxon>Staurois</taxon>
    </lineage>
</organism>
<accession>A0ABN9F2D9</accession>
<keyword evidence="2" id="KW-1185">Reference proteome</keyword>
<comment type="caution">
    <text evidence="1">The sequence shown here is derived from an EMBL/GenBank/DDBJ whole genome shotgun (WGS) entry which is preliminary data.</text>
</comment>
<proteinExistence type="predicted"/>
<reference evidence="1" key="1">
    <citation type="submission" date="2023-05" db="EMBL/GenBank/DDBJ databases">
        <authorList>
            <person name="Stuckert A."/>
        </authorList>
    </citation>
    <scope>NUCLEOTIDE SEQUENCE</scope>
</reference>
<gene>
    <name evidence="1" type="ORF">SPARVUS_LOCUS11073456</name>
</gene>
<protein>
    <submittedName>
        <fullName evidence="1">Uncharacterized protein</fullName>
    </submittedName>
</protein>
<sequence length="55" mass="6386">YGLFKQLATSAHCALQHVLTLLYHFTWLTTFRLSCCCSQLFPLCYNITNSLSWNI</sequence>